<dbReference type="AlphaFoldDB" id="A0A6P0UU44"/>
<dbReference type="CDD" id="cd00293">
    <property type="entry name" value="USP-like"/>
    <property type="match status" value="1"/>
</dbReference>
<protein>
    <submittedName>
        <fullName evidence="2">Universal stress protein</fullName>
    </submittedName>
</protein>
<evidence type="ECO:0000259" key="1">
    <source>
        <dbReference type="Pfam" id="PF00582"/>
    </source>
</evidence>
<name>A0A6P0UU44_9FLAO</name>
<gene>
    <name evidence="2" type="ORF">GWK08_17980</name>
</gene>
<comment type="caution">
    <text evidence="2">The sequence shown here is derived from an EMBL/GenBank/DDBJ whole genome shotgun (WGS) entry which is preliminary data.</text>
</comment>
<keyword evidence="3" id="KW-1185">Reference proteome</keyword>
<dbReference type="Gene3D" id="3.40.50.620">
    <property type="entry name" value="HUPs"/>
    <property type="match status" value="1"/>
</dbReference>
<evidence type="ECO:0000313" key="3">
    <source>
        <dbReference type="Proteomes" id="UP000468581"/>
    </source>
</evidence>
<dbReference type="InterPro" id="IPR014729">
    <property type="entry name" value="Rossmann-like_a/b/a_fold"/>
</dbReference>
<reference evidence="2 3" key="1">
    <citation type="submission" date="2020-01" db="EMBL/GenBank/DDBJ databases">
        <title>Leptobacterium flavescens.</title>
        <authorList>
            <person name="Wang G."/>
        </authorList>
    </citation>
    <scope>NUCLEOTIDE SEQUENCE [LARGE SCALE GENOMIC DNA]</scope>
    <source>
        <strain evidence="2 3">KCTC 22160</strain>
    </source>
</reference>
<dbReference type="SUPFAM" id="SSF52402">
    <property type="entry name" value="Adenine nucleotide alpha hydrolases-like"/>
    <property type="match status" value="1"/>
</dbReference>
<accession>A0A6P0UU44</accession>
<evidence type="ECO:0000313" key="2">
    <source>
        <dbReference type="EMBL" id="NER15349.1"/>
    </source>
</evidence>
<feature type="domain" description="UspA" evidence="1">
    <location>
        <begin position="12"/>
        <end position="126"/>
    </location>
</feature>
<dbReference type="Proteomes" id="UP000468581">
    <property type="component" value="Unassembled WGS sequence"/>
</dbReference>
<dbReference type="InterPro" id="IPR006016">
    <property type="entry name" value="UspA"/>
</dbReference>
<organism evidence="2 3">
    <name type="scientific">Leptobacterium flavescens</name>
    <dbReference type="NCBI Taxonomy" id="472055"/>
    <lineage>
        <taxon>Bacteria</taxon>
        <taxon>Pseudomonadati</taxon>
        <taxon>Bacteroidota</taxon>
        <taxon>Flavobacteriia</taxon>
        <taxon>Flavobacteriales</taxon>
        <taxon>Flavobacteriaceae</taxon>
        <taxon>Leptobacterium</taxon>
    </lineage>
</organism>
<dbReference type="Pfam" id="PF00582">
    <property type="entry name" value="Usp"/>
    <property type="match status" value="1"/>
</dbReference>
<dbReference type="EMBL" id="JAABOO010000004">
    <property type="protein sequence ID" value="NER15349.1"/>
    <property type="molecule type" value="Genomic_DNA"/>
</dbReference>
<dbReference type="RefSeq" id="WP_163608633.1">
    <property type="nucleotide sequence ID" value="NZ_JAABOO010000004.1"/>
</dbReference>
<sequence length="285" mass="31926">MRTKKLRAKYSLLVLTDLSEVSLRALKSAVGLAKLIDGSIEVFHVSPSVSLADHDNQISAMRSIKEAEIVARGTLQSLTDEIADEENLAISYDFAFGNIKKEVKDHIEKVNPDIIVLGKRKNKLLKFGGDNLTQFILKEFPDNVFVAGREKEFNAGTDISLGFLGYVPEANEKGIPLELNKNADEAVTLFSVRSSEGTQTEEEIPVTERSKGNFRKTVAFEFEQGADIYDRLSTYVAKSNIELLCMRNTKRKKDGQQPYDAIENNMEEVVQKLDIPMLILSEKSY</sequence>
<proteinExistence type="predicted"/>